<evidence type="ECO:0000259" key="3">
    <source>
        <dbReference type="PROSITE" id="PS50801"/>
    </source>
</evidence>
<dbReference type="InterPro" id="IPR003658">
    <property type="entry name" value="Anti-sigma_ant"/>
</dbReference>
<comment type="caution">
    <text evidence="4">The sequence shown here is derived from an EMBL/GenBank/DDBJ whole genome shotgun (WGS) entry which is preliminary data.</text>
</comment>
<proteinExistence type="inferred from homology"/>
<dbReference type="PANTHER" id="PTHR33495:SF2">
    <property type="entry name" value="ANTI-SIGMA FACTOR ANTAGONIST TM_1081-RELATED"/>
    <property type="match status" value="1"/>
</dbReference>
<evidence type="ECO:0000256" key="2">
    <source>
        <dbReference type="RuleBase" id="RU003749"/>
    </source>
</evidence>
<accession>A0ABT8KR99</accession>
<dbReference type="InterPro" id="IPR036513">
    <property type="entry name" value="STAS_dom_sf"/>
</dbReference>
<dbReference type="Proteomes" id="UP001172082">
    <property type="component" value="Unassembled WGS sequence"/>
</dbReference>
<name>A0ABT8KR99_9BACT</name>
<dbReference type="CDD" id="cd07043">
    <property type="entry name" value="STAS_anti-anti-sigma_factors"/>
    <property type="match status" value="1"/>
</dbReference>
<dbReference type="InterPro" id="IPR002645">
    <property type="entry name" value="STAS_dom"/>
</dbReference>
<dbReference type="EMBL" id="JAUJEA010000007">
    <property type="protein sequence ID" value="MDN5203274.1"/>
    <property type="molecule type" value="Genomic_DNA"/>
</dbReference>
<gene>
    <name evidence="4" type="ORF">QQ008_17930</name>
</gene>
<keyword evidence="5" id="KW-1185">Reference proteome</keyword>
<evidence type="ECO:0000313" key="4">
    <source>
        <dbReference type="EMBL" id="MDN5203274.1"/>
    </source>
</evidence>
<dbReference type="PROSITE" id="PS50801">
    <property type="entry name" value="STAS"/>
    <property type="match status" value="1"/>
</dbReference>
<comment type="similarity">
    <text evidence="1 2">Belongs to the anti-sigma-factor antagonist family.</text>
</comment>
<evidence type="ECO:0000256" key="1">
    <source>
        <dbReference type="ARBA" id="ARBA00009013"/>
    </source>
</evidence>
<dbReference type="RefSeq" id="WP_346753299.1">
    <property type="nucleotide sequence ID" value="NZ_JAUJEA010000007.1"/>
</dbReference>
<reference evidence="4" key="1">
    <citation type="submission" date="2023-06" db="EMBL/GenBank/DDBJ databases">
        <title>Genomic of Parafulvivirga corallium.</title>
        <authorList>
            <person name="Wang G."/>
        </authorList>
    </citation>
    <scope>NUCLEOTIDE SEQUENCE</scope>
    <source>
        <strain evidence="4">BMA10</strain>
    </source>
</reference>
<feature type="domain" description="STAS" evidence="3">
    <location>
        <begin position="1"/>
        <end position="111"/>
    </location>
</feature>
<dbReference type="SUPFAM" id="SSF52091">
    <property type="entry name" value="SpoIIaa-like"/>
    <property type="match status" value="1"/>
</dbReference>
<protein>
    <recommendedName>
        <fullName evidence="2">Anti-sigma factor antagonist</fullName>
    </recommendedName>
</protein>
<dbReference type="NCBIfam" id="TIGR00377">
    <property type="entry name" value="ant_ant_sig"/>
    <property type="match status" value="1"/>
</dbReference>
<dbReference type="PANTHER" id="PTHR33495">
    <property type="entry name" value="ANTI-SIGMA FACTOR ANTAGONIST TM_1081-RELATED-RELATED"/>
    <property type="match status" value="1"/>
</dbReference>
<sequence>MKYKYTVEDNVLVMNFSGDLIGENNGPEILEIANDQIEKGQVLCAIDISDVRYINSSGIGVLITILTKFRNKDGEVVLINPSDHVKKLLIITKLNAIFNIVDSKEDAIEELNSLK</sequence>
<dbReference type="Pfam" id="PF01740">
    <property type="entry name" value="STAS"/>
    <property type="match status" value="1"/>
</dbReference>
<organism evidence="4 5">
    <name type="scientific">Splendidivirga corallicola</name>
    <dbReference type="NCBI Taxonomy" id="3051826"/>
    <lineage>
        <taxon>Bacteria</taxon>
        <taxon>Pseudomonadati</taxon>
        <taxon>Bacteroidota</taxon>
        <taxon>Cytophagia</taxon>
        <taxon>Cytophagales</taxon>
        <taxon>Splendidivirgaceae</taxon>
        <taxon>Splendidivirga</taxon>
    </lineage>
</organism>
<dbReference type="Gene3D" id="3.30.750.24">
    <property type="entry name" value="STAS domain"/>
    <property type="match status" value="1"/>
</dbReference>
<evidence type="ECO:0000313" key="5">
    <source>
        <dbReference type="Proteomes" id="UP001172082"/>
    </source>
</evidence>